<comment type="similarity">
    <text evidence="1 2">Belongs to the UPF0102 family.</text>
</comment>
<evidence type="ECO:0000256" key="1">
    <source>
        <dbReference type="ARBA" id="ARBA00006738"/>
    </source>
</evidence>
<organism evidence="3">
    <name type="scientific">Oceaniferula spumae</name>
    <dbReference type="NCBI Taxonomy" id="2979115"/>
    <lineage>
        <taxon>Bacteria</taxon>
        <taxon>Pseudomonadati</taxon>
        <taxon>Verrucomicrobiota</taxon>
        <taxon>Verrucomicrobiia</taxon>
        <taxon>Verrucomicrobiales</taxon>
        <taxon>Verrucomicrobiaceae</taxon>
        <taxon>Oceaniferula</taxon>
    </lineage>
</organism>
<protein>
    <recommendedName>
        <fullName evidence="2">UPF0102 protein NT6N_39460</fullName>
    </recommendedName>
</protein>
<dbReference type="CDD" id="cd20736">
    <property type="entry name" value="PoNe_Nuclease"/>
    <property type="match status" value="1"/>
</dbReference>
<name>A0AAT9FSA3_9BACT</name>
<dbReference type="SUPFAM" id="SSF52980">
    <property type="entry name" value="Restriction endonuclease-like"/>
    <property type="match status" value="1"/>
</dbReference>
<dbReference type="Gene3D" id="3.40.1350.10">
    <property type="match status" value="1"/>
</dbReference>
<dbReference type="HAMAP" id="MF_00048">
    <property type="entry name" value="UPF0102"/>
    <property type="match status" value="1"/>
</dbReference>
<dbReference type="PANTHER" id="PTHR34039:SF1">
    <property type="entry name" value="UPF0102 PROTEIN YRAN"/>
    <property type="match status" value="1"/>
</dbReference>
<gene>
    <name evidence="3" type="ORF">NT6N_39460</name>
</gene>
<dbReference type="GO" id="GO:0003676">
    <property type="term" value="F:nucleic acid binding"/>
    <property type="evidence" value="ECO:0007669"/>
    <property type="project" value="InterPro"/>
</dbReference>
<dbReference type="InterPro" id="IPR003509">
    <property type="entry name" value="UPF0102_YraN-like"/>
</dbReference>
<dbReference type="InterPro" id="IPR011856">
    <property type="entry name" value="tRNA_endonuc-like_dom_sf"/>
</dbReference>
<dbReference type="Pfam" id="PF02021">
    <property type="entry name" value="UPF0102"/>
    <property type="match status" value="1"/>
</dbReference>
<sequence>MLGIGSFLNKHFSRLLNTPCRLQGRDGVRLSRNEIGDLGERIACAKLRAEGGKVLYRNYRGPKGGEVDIVLRDDDTLAFVEVKTRTRKGFGRPLDAVDASKQVLIERGANSWLHLLGNRDILWRFDVVEIILTEGELPEITVVRNAF</sequence>
<dbReference type="EMBL" id="AP026866">
    <property type="protein sequence ID" value="BDS08906.1"/>
    <property type="molecule type" value="Genomic_DNA"/>
</dbReference>
<dbReference type="KEGG" id="osu:NT6N_39460"/>
<evidence type="ECO:0000313" key="3">
    <source>
        <dbReference type="EMBL" id="BDS08906.1"/>
    </source>
</evidence>
<dbReference type="InterPro" id="IPR011335">
    <property type="entry name" value="Restrct_endonuc-II-like"/>
</dbReference>
<dbReference type="PANTHER" id="PTHR34039">
    <property type="entry name" value="UPF0102 PROTEIN YRAN"/>
    <property type="match status" value="1"/>
</dbReference>
<dbReference type="AlphaFoldDB" id="A0AAT9FSA3"/>
<accession>A0AAT9FSA3</accession>
<reference evidence="3" key="1">
    <citation type="submission" date="2024-07" db="EMBL/GenBank/DDBJ databases">
        <title>Complete genome sequence of Verrucomicrobiaceae bacterium NT6N.</title>
        <authorList>
            <person name="Huang C."/>
            <person name="Takami H."/>
            <person name="Hamasaki K."/>
        </authorList>
    </citation>
    <scope>NUCLEOTIDE SEQUENCE</scope>
    <source>
        <strain evidence="3">NT6N</strain>
    </source>
</reference>
<proteinExistence type="inferred from homology"/>
<evidence type="ECO:0000256" key="2">
    <source>
        <dbReference type="HAMAP-Rule" id="MF_00048"/>
    </source>
</evidence>